<evidence type="ECO:0000313" key="4">
    <source>
        <dbReference type="Proteomes" id="UP000655287"/>
    </source>
</evidence>
<gene>
    <name evidence="3" type="ORF">Sru01_45570</name>
</gene>
<evidence type="ECO:0000256" key="2">
    <source>
        <dbReference type="SAM" id="Phobius"/>
    </source>
</evidence>
<evidence type="ECO:0000313" key="3">
    <source>
        <dbReference type="EMBL" id="GII79575.1"/>
    </source>
</evidence>
<accession>A0A919V6P7</accession>
<feature type="region of interest" description="Disordered" evidence="1">
    <location>
        <begin position="84"/>
        <end position="114"/>
    </location>
</feature>
<keyword evidence="2" id="KW-1133">Transmembrane helix</keyword>
<comment type="caution">
    <text evidence="3">The sequence shown here is derived from an EMBL/GenBank/DDBJ whole genome shotgun (WGS) entry which is preliminary data.</text>
</comment>
<dbReference type="Proteomes" id="UP000655287">
    <property type="component" value="Unassembled WGS sequence"/>
</dbReference>
<feature type="region of interest" description="Disordered" evidence="1">
    <location>
        <begin position="1"/>
        <end position="34"/>
    </location>
</feature>
<dbReference type="RefSeq" id="WP_203989641.1">
    <property type="nucleotide sequence ID" value="NZ_BOOU01000059.1"/>
</dbReference>
<dbReference type="AlphaFoldDB" id="A0A919V6P7"/>
<organism evidence="3 4">
    <name type="scientific">Sphaerisporangium rufum</name>
    <dbReference type="NCBI Taxonomy" id="1381558"/>
    <lineage>
        <taxon>Bacteria</taxon>
        <taxon>Bacillati</taxon>
        <taxon>Actinomycetota</taxon>
        <taxon>Actinomycetes</taxon>
        <taxon>Streptosporangiales</taxon>
        <taxon>Streptosporangiaceae</taxon>
        <taxon>Sphaerisporangium</taxon>
    </lineage>
</organism>
<protein>
    <recommendedName>
        <fullName evidence="5">DUF5666 domain-containing protein</fullName>
    </recommendedName>
</protein>
<feature type="region of interest" description="Disordered" evidence="1">
    <location>
        <begin position="178"/>
        <end position="199"/>
    </location>
</feature>
<proteinExistence type="predicted"/>
<reference evidence="3" key="1">
    <citation type="submission" date="2021-01" db="EMBL/GenBank/DDBJ databases">
        <title>Whole genome shotgun sequence of Sphaerisporangium rufum NBRC 109079.</title>
        <authorList>
            <person name="Komaki H."/>
            <person name="Tamura T."/>
        </authorList>
    </citation>
    <scope>NUCLEOTIDE SEQUENCE</scope>
    <source>
        <strain evidence="3">NBRC 109079</strain>
    </source>
</reference>
<keyword evidence="2" id="KW-0472">Membrane</keyword>
<keyword evidence="2" id="KW-0812">Transmembrane</keyword>
<dbReference type="EMBL" id="BOOU01000059">
    <property type="protein sequence ID" value="GII79575.1"/>
    <property type="molecule type" value="Genomic_DNA"/>
</dbReference>
<name>A0A919V6P7_9ACTN</name>
<keyword evidence="4" id="KW-1185">Reference proteome</keyword>
<evidence type="ECO:0008006" key="5">
    <source>
        <dbReference type="Google" id="ProtNLM"/>
    </source>
</evidence>
<feature type="transmembrane region" description="Helical" evidence="2">
    <location>
        <begin position="42"/>
        <end position="60"/>
    </location>
</feature>
<evidence type="ECO:0000256" key="1">
    <source>
        <dbReference type="SAM" id="MobiDB-lite"/>
    </source>
</evidence>
<sequence>MSTSRRKPEPAPAAEPLETSPFDGDLDAELTPRPAGRRMSTLTLVLGAGVLLVAGMVAGIQAHKWWGASTGVDALIAAAQRSGAGQGAGRPAGAGRFPGQGQGGQAGQGGLGQGGAGQVTFGTVKLVDGAKIYLQTASGEIVTVRTTGDTRVQVTRAGKVKDLKPGSTVVVQGERRDDGTVGATAVSQAGAPGGRTGGG</sequence>